<evidence type="ECO:0000256" key="4">
    <source>
        <dbReference type="ARBA" id="ARBA00023163"/>
    </source>
</evidence>
<dbReference type="SMART" id="SM01134">
    <property type="entry name" value="DeoRC"/>
    <property type="match status" value="1"/>
</dbReference>
<dbReference type="InterPro" id="IPR037171">
    <property type="entry name" value="NagB/RpiA_transferase-like"/>
</dbReference>
<dbReference type="Pfam" id="PF08220">
    <property type="entry name" value="HTH_DeoR"/>
    <property type="match status" value="1"/>
</dbReference>
<dbReference type="Gene3D" id="3.40.50.1360">
    <property type="match status" value="1"/>
</dbReference>
<dbReference type="GO" id="GO:0003700">
    <property type="term" value="F:DNA-binding transcription factor activity"/>
    <property type="evidence" value="ECO:0007669"/>
    <property type="project" value="InterPro"/>
</dbReference>
<feature type="domain" description="HTH deoR-type" evidence="5">
    <location>
        <begin position="3"/>
        <end position="58"/>
    </location>
</feature>
<sequence length="257" mass="27212">MLRDERMNRILGALKGGQTRRTSELAAAFGVSEMTLRRDLDYLDAAGLIRRLRGGAVGLEGGDPGFGRRAQQNTGEKRRIGRAAAALVQPGASIYLDAGTTALEVGRALVERARTDPTFTARITTPAVNIGAELAGIDTLKVHQLGGQIDPTTMAVTGATLVHDLGQMNFDLFFMGITGIDPDRGLTNSSPFGVEAKRTALARTRETWVVADHGKWRQISAYQVAALGDVAGLIVDVDPADPLLGEMAAALPAVRPA</sequence>
<dbReference type="PROSITE" id="PS51000">
    <property type="entry name" value="HTH_DEOR_2"/>
    <property type="match status" value="1"/>
</dbReference>
<keyword evidence="3" id="KW-0238">DNA-binding</keyword>
<dbReference type="InterPro" id="IPR050313">
    <property type="entry name" value="Carb_Metab_HTH_regulators"/>
</dbReference>
<dbReference type="InterPro" id="IPR036388">
    <property type="entry name" value="WH-like_DNA-bd_sf"/>
</dbReference>
<dbReference type="PANTHER" id="PTHR30363">
    <property type="entry name" value="HTH-TYPE TRANSCRIPTIONAL REGULATOR SRLR-RELATED"/>
    <property type="match status" value="1"/>
</dbReference>
<dbReference type="AlphaFoldDB" id="A0A3S4F8Z4"/>
<proteinExistence type="predicted"/>
<reference evidence="7" key="1">
    <citation type="submission" date="2018-10" db="EMBL/GenBank/DDBJ databases">
        <authorList>
            <person name="Peiro R."/>
            <person name="Begona"/>
            <person name="Cbmso G."/>
            <person name="Lopez M."/>
            <person name="Gonzalez S."/>
            <person name="Sacristan E."/>
            <person name="Castillo E."/>
        </authorList>
    </citation>
    <scope>NUCLEOTIDE SEQUENCE [LARGE SCALE GENOMIC DNA]</scope>
</reference>
<comment type="caution">
    <text evidence="6">The sequence shown here is derived from an EMBL/GenBank/DDBJ whole genome shotgun (WGS) entry which is preliminary data.</text>
</comment>
<evidence type="ECO:0000256" key="2">
    <source>
        <dbReference type="ARBA" id="ARBA00023015"/>
    </source>
</evidence>
<gene>
    <name evidence="6" type="primary">glcR</name>
    <name evidence="6" type="ORF">RHODGE_RHODGE_01718</name>
</gene>
<dbReference type="SUPFAM" id="SSF100950">
    <property type="entry name" value="NagB/RpiA/CoA transferase-like"/>
    <property type="match status" value="1"/>
</dbReference>
<dbReference type="InterPro" id="IPR036390">
    <property type="entry name" value="WH_DNA-bd_sf"/>
</dbReference>
<dbReference type="PRINTS" id="PR00037">
    <property type="entry name" value="HTHLACR"/>
</dbReference>
<dbReference type="RefSeq" id="WP_244601534.1">
    <property type="nucleotide sequence ID" value="NZ_UWOC01000131.1"/>
</dbReference>
<keyword evidence="7" id="KW-1185">Reference proteome</keyword>
<dbReference type="EMBL" id="UWOC01000131">
    <property type="protein sequence ID" value="VCU08554.1"/>
    <property type="molecule type" value="Genomic_DNA"/>
</dbReference>
<accession>A0A3S4F8Z4</accession>
<dbReference type="InterPro" id="IPR014036">
    <property type="entry name" value="DeoR-like_C"/>
</dbReference>
<dbReference type="Gene3D" id="1.10.10.10">
    <property type="entry name" value="Winged helix-like DNA-binding domain superfamily/Winged helix DNA-binding domain"/>
    <property type="match status" value="1"/>
</dbReference>
<keyword evidence="2" id="KW-0805">Transcription regulation</keyword>
<evidence type="ECO:0000313" key="7">
    <source>
        <dbReference type="Proteomes" id="UP000289200"/>
    </source>
</evidence>
<protein>
    <submittedName>
        <fullName evidence="6">HTH-type transcriptional repressor GlcR</fullName>
    </submittedName>
</protein>
<dbReference type="PANTHER" id="PTHR30363:SF4">
    <property type="entry name" value="GLYCEROL-3-PHOSPHATE REGULON REPRESSOR"/>
    <property type="match status" value="1"/>
</dbReference>
<keyword evidence="4" id="KW-0804">Transcription</keyword>
<dbReference type="Pfam" id="PF00455">
    <property type="entry name" value="DeoRC"/>
    <property type="match status" value="1"/>
</dbReference>
<dbReference type="SMART" id="SM00420">
    <property type="entry name" value="HTH_DEOR"/>
    <property type="match status" value="1"/>
</dbReference>
<evidence type="ECO:0000313" key="6">
    <source>
        <dbReference type="EMBL" id="VCU08554.1"/>
    </source>
</evidence>
<dbReference type="InterPro" id="IPR018356">
    <property type="entry name" value="Tscrpt_reg_HTH_DeoR_CS"/>
</dbReference>
<evidence type="ECO:0000256" key="3">
    <source>
        <dbReference type="ARBA" id="ARBA00023125"/>
    </source>
</evidence>
<evidence type="ECO:0000256" key="1">
    <source>
        <dbReference type="ARBA" id="ARBA00022491"/>
    </source>
</evidence>
<name>A0A3S4F8Z4_9BRAD</name>
<dbReference type="InterPro" id="IPR001034">
    <property type="entry name" value="DeoR_HTH"/>
</dbReference>
<dbReference type="GO" id="GO:0003677">
    <property type="term" value="F:DNA binding"/>
    <property type="evidence" value="ECO:0007669"/>
    <property type="project" value="UniProtKB-KW"/>
</dbReference>
<keyword evidence="1" id="KW-0678">Repressor</keyword>
<evidence type="ECO:0000259" key="5">
    <source>
        <dbReference type="PROSITE" id="PS51000"/>
    </source>
</evidence>
<organism evidence="6 7">
    <name type="scientific">Rhodoplanes serenus</name>
    <dbReference type="NCBI Taxonomy" id="200615"/>
    <lineage>
        <taxon>Bacteria</taxon>
        <taxon>Pseudomonadati</taxon>
        <taxon>Pseudomonadota</taxon>
        <taxon>Alphaproteobacteria</taxon>
        <taxon>Hyphomicrobiales</taxon>
        <taxon>Nitrobacteraceae</taxon>
        <taxon>Rhodoplanes</taxon>
    </lineage>
</organism>
<dbReference type="SUPFAM" id="SSF46785">
    <property type="entry name" value="Winged helix' DNA-binding domain"/>
    <property type="match status" value="1"/>
</dbReference>
<dbReference type="Proteomes" id="UP000289200">
    <property type="component" value="Unassembled WGS sequence"/>
</dbReference>
<dbReference type="PROSITE" id="PS00894">
    <property type="entry name" value="HTH_DEOR_1"/>
    <property type="match status" value="1"/>
</dbReference>